<dbReference type="Pfam" id="PF24885">
    <property type="entry name" value="TPR_NPHP3"/>
    <property type="match status" value="1"/>
</dbReference>
<evidence type="ECO:0000259" key="9">
    <source>
        <dbReference type="Pfam" id="PF24885"/>
    </source>
</evidence>
<dbReference type="GO" id="GO:0016055">
    <property type="term" value="P:Wnt signaling pathway"/>
    <property type="evidence" value="ECO:0007669"/>
    <property type="project" value="UniProtKB-KW"/>
</dbReference>
<feature type="repeat" description="TPR" evidence="5">
    <location>
        <begin position="1122"/>
        <end position="1155"/>
    </location>
</feature>
<accession>A0AAV2HZP7</accession>
<dbReference type="PROSITE" id="PS50005">
    <property type="entry name" value="TPR"/>
    <property type="match status" value="5"/>
</dbReference>
<evidence type="ECO:0000256" key="6">
    <source>
        <dbReference type="SAM" id="Coils"/>
    </source>
</evidence>
<sequence>MGTGSSFMRSHDDEDILGSDLEGTNGVLKRIPIEIKPRGKLGLRSVGSLGRSKPKGGSLRSALSMDLENPEVERIRKDFEMYRLNKDNETANMQKKEQKLETENKRLRAELLALQKTCTRMRAERDAALEAEQEALARASVFECDRDKVQRQFKLFRETKESEIQNLLRAKQELENRLSKLAYGGITQDDNESHSRPGIVDLGNLFSLSKTSIGNSHPGDWWTALESEPSLGSTVQLHQAAYLRGPEFASTTLEMDGPFMNVNKEDWNLAIMNGSRVFPAVPAHLVCQTLRVYVSVSPDMIAEYHKFTEEYVGKLCEMCEREAKTLALVYLPCDTTISESSFFNLEQEIRVRKQQIDLSIIFIAFLGSSLHKFSHLEIKRAHLDNPGSKTSIFLMSETADNKSQEMRELKRKIRESSTSGVHVVHTSPTPGNTAQAAYKDLERVLKLELEADKENLDVVMSDCLGGASIDFQCDSEQTDTLNTAVSSSCEMGFEKYYEHLNTQVSAAGPLPPLLVVGSPGSGKSLLMARWLQLQEEKNSSSLLLYHFVGTPSSLSADPIVMIRRLTAQLMQQVSTPPALTCDPVRLVEEFPRWLEKVSAKSPGGVILVLDSVDRFKQADVHLKWLLDPLPVDARVIVSVNEETCPQAWRSWPILHMEPCTSKHVKELLQAELSTLGATLHPETERKIISQCRTPSTCCPLYQSYFCLPSLAKADPAVVDQHVVTLLASTDSFELYCTLLNLAMDNMTNENKMFLMQILQFIYASRCGMLETELLALLPDLGWQDLSPLFEFLSSHLFIKYQLGLFTFAHEQAQESVYECFFKDKKESLREVRHTLIQYFQQLLGPGKVSSRAVDELPWLVSQSGNKEQLEKCILDLGVFQQMCAKGRSSELLSYWQMVEWDKESMADAYFTAAKNFEMACHKNISLLKVAETYETLGRFFRDLGLLPQALPALQRALEIRETDLDPDDPLVARSLHQLAGLHAQWGKYTTAENLYRHALEICQNTLGADHPMVAKELDALAVLYQKQDKHDLAHPLRKQAFAIKKKMRTPRGQNVSIDPLQRRALQLEELVLGPDSTDLARSLNELGVLNYLQSNTDAAESFFKRSLEMRESILGPDHLDVASSLNNLAALYNDNKMYEKAEPLYDRALQIRRKHQSPDSPGVASVINHLARLYKLQGKYDKAEPLYRQAIEIREKAFGANHPSVATAQVNLAVLISQQNRYSEAGPLFEQALKIYEETLGPTHPRVAETLRNLAVMKYEEEDFQTAAHYYKRATEIRDQGGVYGEKVLSRPGSSIDTSSTVKNI</sequence>
<dbReference type="SUPFAM" id="SSF52540">
    <property type="entry name" value="P-loop containing nucleoside triphosphate hydrolases"/>
    <property type="match status" value="1"/>
</dbReference>
<dbReference type="Pfam" id="PF13424">
    <property type="entry name" value="TPR_12"/>
    <property type="match status" value="2"/>
</dbReference>
<organism evidence="11 12">
    <name type="scientific">Lymnaea stagnalis</name>
    <name type="common">Great pond snail</name>
    <name type="synonym">Helix stagnalis</name>
    <dbReference type="NCBI Taxonomy" id="6523"/>
    <lineage>
        <taxon>Eukaryota</taxon>
        <taxon>Metazoa</taxon>
        <taxon>Spiralia</taxon>
        <taxon>Lophotrochozoa</taxon>
        <taxon>Mollusca</taxon>
        <taxon>Gastropoda</taxon>
        <taxon>Heterobranchia</taxon>
        <taxon>Euthyneura</taxon>
        <taxon>Panpulmonata</taxon>
        <taxon>Hygrophila</taxon>
        <taxon>Lymnaeoidea</taxon>
        <taxon>Lymnaeidae</taxon>
        <taxon>Lymnaea</taxon>
    </lineage>
</organism>
<feature type="domain" description="Nephrocystin-3 TPR-repeats region" evidence="9">
    <location>
        <begin position="832"/>
        <end position="1070"/>
    </location>
</feature>
<keyword evidence="3 5" id="KW-0802">TPR repeat</keyword>
<evidence type="ECO:0000259" key="10">
    <source>
        <dbReference type="Pfam" id="PF25022"/>
    </source>
</evidence>
<evidence type="ECO:0000313" key="11">
    <source>
        <dbReference type="EMBL" id="CAL1539739.1"/>
    </source>
</evidence>
<protein>
    <recommendedName>
        <fullName evidence="4">Nephrocystin-3</fullName>
    </recommendedName>
</protein>
<keyword evidence="2" id="KW-0677">Repeat</keyword>
<dbReference type="Gene3D" id="1.25.40.10">
    <property type="entry name" value="Tetratricopeptide repeat domain"/>
    <property type="match status" value="3"/>
</dbReference>
<evidence type="ECO:0000256" key="4">
    <source>
        <dbReference type="ARBA" id="ARBA00040387"/>
    </source>
</evidence>
<dbReference type="InterPro" id="IPR056885">
    <property type="entry name" value="TPR_NPHP3"/>
</dbReference>
<evidence type="ECO:0000256" key="7">
    <source>
        <dbReference type="SAM" id="MobiDB-lite"/>
    </source>
</evidence>
<dbReference type="Proteomes" id="UP001497497">
    <property type="component" value="Unassembled WGS sequence"/>
</dbReference>
<keyword evidence="1" id="KW-0879">Wnt signaling pathway</keyword>
<gene>
    <name evidence="11" type="ORF">GSLYS_00013472001</name>
</gene>
<feature type="domain" description="Nephrocystin-3 alpha-beta" evidence="10">
    <location>
        <begin position="286"/>
        <end position="449"/>
    </location>
</feature>
<dbReference type="InterPro" id="IPR019734">
    <property type="entry name" value="TPR_rpt"/>
</dbReference>
<feature type="repeat" description="TPR" evidence="5">
    <location>
        <begin position="1248"/>
        <end position="1281"/>
    </location>
</feature>
<reference evidence="11 12" key="1">
    <citation type="submission" date="2024-04" db="EMBL/GenBank/DDBJ databases">
        <authorList>
            <consortium name="Genoscope - CEA"/>
            <person name="William W."/>
        </authorList>
    </citation>
    <scope>NUCLEOTIDE SEQUENCE [LARGE SCALE GENOMIC DNA]</scope>
</reference>
<proteinExistence type="predicted"/>
<evidence type="ECO:0000256" key="3">
    <source>
        <dbReference type="ARBA" id="ARBA00022803"/>
    </source>
</evidence>
<evidence type="ECO:0000313" key="12">
    <source>
        <dbReference type="Proteomes" id="UP001497497"/>
    </source>
</evidence>
<keyword evidence="12" id="KW-1185">Reference proteome</keyword>
<feature type="coiled-coil region" evidence="6">
    <location>
        <begin position="157"/>
        <end position="184"/>
    </location>
</feature>
<dbReference type="Gene3D" id="3.40.50.300">
    <property type="entry name" value="P-loop containing nucleotide triphosphate hydrolases"/>
    <property type="match status" value="1"/>
</dbReference>
<feature type="domain" description="Nephrocystin 3 helical" evidence="8">
    <location>
        <begin position="662"/>
        <end position="816"/>
    </location>
</feature>
<dbReference type="SMART" id="SM00028">
    <property type="entry name" value="TPR"/>
    <property type="match status" value="7"/>
</dbReference>
<comment type="caution">
    <text evidence="11">The sequence shown here is derived from an EMBL/GenBank/DDBJ whole genome shotgun (WGS) entry which is preliminary data.</text>
</comment>
<feature type="coiled-coil region" evidence="6">
    <location>
        <begin position="86"/>
        <end position="124"/>
    </location>
</feature>
<feature type="region of interest" description="Disordered" evidence="7">
    <location>
        <begin position="1"/>
        <end position="21"/>
    </location>
</feature>
<feature type="repeat" description="TPR" evidence="5">
    <location>
        <begin position="930"/>
        <end position="963"/>
    </location>
</feature>
<dbReference type="PANTHER" id="PTHR45641:SF19">
    <property type="entry name" value="NEPHROCYSTIN-3"/>
    <property type="match status" value="1"/>
</dbReference>
<dbReference type="SUPFAM" id="SSF48452">
    <property type="entry name" value="TPR-like"/>
    <property type="match status" value="3"/>
</dbReference>
<evidence type="ECO:0000256" key="1">
    <source>
        <dbReference type="ARBA" id="ARBA00022687"/>
    </source>
</evidence>
<dbReference type="Pfam" id="PF25022">
    <property type="entry name" value="NPHP3"/>
    <property type="match status" value="1"/>
</dbReference>
<evidence type="ECO:0000259" key="8">
    <source>
        <dbReference type="Pfam" id="PF24884"/>
    </source>
</evidence>
<dbReference type="CDD" id="cd14686">
    <property type="entry name" value="bZIP"/>
    <property type="match status" value="1"/>
</dbReference>
<keyword evidence="6" id="KW-0175">Coiled coil</keyword>
<dbReference type="InterPro" id="IPR027417">
    <property type="entry name" value="P-loop_NTPase"/>
</dbReference>
<evidence type="ECO:0000256" key="5">
    <source>
        <dbReference type="PROSITE-ProRule" id="PRU00339"/>
    </source>
</evidence>
<dbReference type="InterPro" id="IPR056883">
    <property type="entry name" value="NPHP3_hel"/>
</dbReference>
<feature type="repeat" description="TPR" evidence="5">
    <location>
        <begin position="1206"/>
        <end position="1239"/>
    </location>
</feature>
<dbReference type="PANTHER" id="PTHR45641">
    <property type="entry name" value="TETRATRICOPEPTIDE REPEAT PROTEIN (AFU_ORTHOLOGUE AFUA_6G03870)"/>
    <property type="match status" value="1"/>
</dbReference>
<feature type="repeat" description="TPR" evidence="5">
    <location>
        <begin position="1164"/>
        <end position="1197"/>
    </location>
</feature>
<dbReference type="EMBL" id="CAXITT010000353">
    <property type="protein sequence ID" value="CAL1539739.1"/>
    <property type="molecule type" value="Genomic_DNA"/>
</dbReference>
<name>A0AAV2HZP7_LYMST</name>
<dbReference type="InterPro" id="IPR011990">
    <property type="entry name" value="TPR-like_helical_dom_sf"/>
</dbReference>
<dbReference type="Pfam" id="PF24884">
    <property type="entry name" value="NPHP3_hel"/>
    <property type="match status" value="1"/>
</dbReference>
<dbReference type="InterPro" id="IPR056886">
    <property type="entry name" value="NPHP3_ab_dom"/>
</dbReference>
<evidence type="ECO:0000256" key="2">
    <source>
        <dbReference type="ARBA" id="ARBA00022737"/>
    </source>
</evidence>